<feature type="transmembrane region" description="Helical" evidence="6">
    <location>
        <begin position="94"/>
        <end position="116"/>
    </location>
</feature>
<evidence type="ECO:0000256" key="4">
    <source>
        <dbReference type="ARBA" id="ARBA00022989"/>
    </source>
</evidence>
<gene>
    <name evidence="7" type="ORF">HMPREF9193_01532</name>
</gene>
<dbReference type="Pfam" id="PF03739">
    <property type="entry name" value="LptF_LptG"/>
    <property type="match status" value="1"/>
</dbReference>
<evidence type="ECO:0000256" key="1">
    <source>
        <dbReference type="ARBA" id="ARBA00004651"/>
    </source>
</evidence>
<reference evidence="7 8" key="1">
    <citation type="submission" date="2013-08" db="EMBL/GenBank/DDBJ databases">
        <authorList>
            <person name="Weinstock G."/>
            <person name="Sodergren E."/>
            <person name="Wylie T."/>
            <person name="Fulton L."/>
            <person name="Fulton R."/>
            <person name="Fronick C."/>
            <person name="O'Laughlin M."/>
            <person name="Godfrey J."/>
            <person name="Miner T."/>
            <person name="Herter B."/>
            <person name="Appelbaum E."/>
            <person name="Cordes M."/>
            <person name="Lek S."/>
            <person name="Wollam A."/>
            <person name="Pepin K.H."/>
            <person name="Palsikar V.B."/>
            <person name="Mitreva M."/>
            <person name="Wilson R.K."/>
        </authorList>
    </citation>
    <scope>NUCLEOTIDE SEQUENCE [LARGE SCALE GENOMIC DNA]</scope>
    <source>
        <strain evidence="7 8">ATCC 700332</strain>
    </source>
</reference>
<feature type="transmembrane region" description="Helical" evidence="6">
    <location>
        <begin position="296"/>
        <end position="314"/>
    </location>
</feature>
<organism evidence="7 8">
    <name type="scientific">Treponema lecithinolyticum ATCC 700332</name>
    <dbReference type="NCBI Taxonomy" id="1321815"/>
    <lineage>
        <taxon>Bacteria</taxon>
        <taxon>Pseudomonadati</taxon>
        <taxon>Spirochaetota</taxon>
        <taxon>Spirochaetia</taxon>
        <taxon>Spirochaetales</taxon>
        <taxon>Treponemataceae</taxon>
        <taxon>Treponema</taxon>
    </lineage>
</organism>
<evidence type="ECO:0000256" key="2">
    <source>
        <dbReference type="ARBA" id="ARBA00022475"/>
    </source>
</evidence>
<evidence type="ECO:0000256" key="6">
    <source>
        <dbReference type="SAM" id="Phobius"/>
    </source>
</evidence>
<accession>A0ABN0NXY2</accession>
<dbReference type="RefSeq" id="WP_021687734.1">
    <property type="nucleotide sequence ID" value="NZ_KI260569.1"/>
</dbReference>
<dbReference type="InterPro" id="IPR005495">
    <property type="entry name" value="LptG/LptF_permease"/>
</dbReference>
<keyword evidence="5 6" id="KW-0472">Membrane</keyword>
<evidence type="ECO:0000313" key="8">
    <source>
        <dbReference type="Proteomes" id="UP000016649"/>
    </source>
</evidence>
<sequence>MTLLRYLLKRFVPVFIGALVFFCFILLLVDLLTNLWQYILEGAGLKRIAHISLLYVPKALSYSIPLAVLFAAAFTLSALYANNELTVIFASGVSLLRFSLPLLIFSFALSIGFFFFEDNVVVPYYRKKTDLQKVTLNRPVSYDNDRVVVLAEGGSVVYRADYYDDTQKRLYSPMIVVRAQDKTLDRIICAQSAWWDGEKWVLTEPYTYIHDENGLSFTEGSDFVSTEIPDTFKNIALSVEEIGTAQAREYIAKLKRTGIPHAEESSLYHKKFAFPFIVFIAVFLSVGLAGKSRKNVLMISLVSCVSAAVLFYITQMVTMLLAQFGYISPFAGAWFPVFLFTAVSAVLLRFART</sequence>
<dbReference type="PANTHER" id="PTHR33529:SF6">
    <property type="entry name" value="YJGP_YJGQ FAMILY PERMEASE"/>
    <property type="match status" value="1"/>
</dbReference>
<evidence type="ECO:0000256" key="5">
    <source>
        <dbReference type="ARBA" id="ARBA00023136"/>
    </source>
</evidence>
<comment type="subcellular location">
    <subcellularLocation>
        <location evidence="1">Cell membrane</location>
        <topology evidence="1">Multi-pass membrane protein</topology>
    </subcellularLocation>
</comment>
<keyword evidence="4 6" id="KW-1133">Transmembrane helix</keyword>
<name>A0ABN0NXY2_TRELE</name>
<feature type="transmembrane region" description="Helical" evidence="6">
    <location>
        <begin position="326"/>
        <end position="348"/>
    </location>
</feature>
<protein>
    <submittedName>
        <fullName evidence="7">Permease, YjgP/YjgQ family</fullName>
    </submittedName>
</protein>
<feature type="transmembrane region" description="Helical" evidence="6">
    <location>
        <begin position="59"/>
        <end position="82"/>
    </location>
</feature>
<evidence type="ECO:0000313" key="7">
    <source>
        <dbReference type="EMBL" id="ERJ92372.1"/>
    </source>
</evidence>
<evidence type="ECO:0000256" key="3">
    <source>
        <dbReference type="ARBA" id="ARBA00022692"/>
    </source>
</evidence>
<feature type="transmembrane region" description="Helical" evidence="6">
    <location>
        <begin position="12"/>
        <end position="39"/>
    </location>
</feature>
<keyword evidence="3 6" id="KW-0812">Transmembrane</keyword>
<dbReference type="EMBL" id="AWVH01000037">
    <property type="protein sequence ID" value="ERJ92372.1"/>
    <property type="molecule type" value="Genomic_DNA"/>
</dbReference>
<comment type="caution">
    <text evidence="7">The sequence shown here is derived from an EMBL/GenBank/DDBJ whole genome shotgun (WGS) entry which is preliminary data.</text>
</comment>
<dbReference type="Proteomes" id="UP000016649">
    <property type="component" value="Unassembled WGS sequence"/>
</dbReference>
<feature type="transmembrane region" description="Helical" evidence="6">
    <location>
        <begin position="272"/>
        <end position="289"/>
    </location>
</feature>
<keyword evidence="2" id="KW-1003">Cell membrane</keyword>
<dbReference type="PANTHER" id="PTHR33529">
    <property type="entry name" value="SLR0882 PROTEIN-RELATED"/>
    <property type="match status" value="1"/>
</dbReference>
<keyword evidence="8" id="KW-1185">Reference proteome</keyword>
<proteinExistence type="predicted"/>